<dbReference type="PROSITE" id="PS50829">
    <property type="entry name" value="GYF"/>
    <property type="match status" value="1"/>
</dbReference>
<reference evidence="3" key="1">
    <citation type="submission" date="2021-05" db="EMBL/GenBank/DDBJ databases">
        <title>A free-living protist that lacks canonical eukaryotic 1 DNA replication and segregation systems.</title>
        <authorList>
            <person name="Salas-Leiva D.E."/>
            <person name="Tromer E.C."/>
            <person name="Curtis B.A."/>
            <person name="Jerlstrom-Hultqvist J."/>
            <person name="Kolisko M."/>
            <person name="Yi Z."/>
            <person name="Salas-Leiva J.S."/>
            <person name="Gallot-Lavallee L."/>
            <person name="Kops G.J.P.L."/>
            <person name="Archibald J.M."/>
            <person name="Simpson A.G.B."/>
            <person name="Roger A.J."/>
        </authorList>
    </citation>
    <scope>NUCLEOTIDE SEQUENCE</scope>
    <source>
        <strain evidence="3">BICM</strain>
    </source>
</reference>
<feature type="region of interest" description="Disordered" evidence="1">
    <location>
        <begin position="83"/>
        <end position="103"/>
    </location>
</feature>
<dbReference type="InterPro" id="IPR003169">
    <property type="entry name" value="GYF"/>
</dbReference>
<feature type="compositionally biased region" description="Basic and acidic residues" evidence="1">
    <location>
        <begin position="141"/>
        <end position="157"/>
    </location>
</feature>
<feature type="compositionally biased region" description="Low complexity" evidence="1">
    <location>
        <begin position="419"/>
        <end position="433"/>
    </location>
</feature>
<feature type="region of interest" description="Disordered" evidence="1">
    <location>
        <begin position="496"/>
        <end position="521"/>
    </location>
</feature>
<dbReference type="Proteomes" id="UP000717585">
    <property type="component" value="Unassembled WGS sequence"/>
</dbReference>
<feature type="compositionally biased region" description="Pro residues" evidence="1">
    <location>
        <begin position="335"/>
        <end position="349"/>
    </location>
</feature>
<dbReference type="AlphaFoldDB" id="A0A8J6E969"/>
<evidence type="ECO:0000313" key="4">
    <source>
        <dbReference type="Proteomes" id="UP000717585"/>
    </source>
</evidence>
<evidence type="ECO:0000259" key="2">
    <source>
        <dbReference type="PROSITE" id="PS50829"/>
    </source>
</evidence>
<accession>A0A8J6E969</accession>
<dbReference type="Pfam" id="PF02213">
    <property type="entry name" value="GYF"/>
    <property type="match status" value="1"/>
</dbReference>
<feature type="compositionally biased region" description="Low complexity" evidence="1">
    <location>
        <begin position="393"/>
        <end position="402"/>
    </location>
</feature>
<dbReference type="OrthoDB" id="6415790at2759"/>
<name>A0A8J6E969_9EUKA</name>
<feature type="region of interest" description="Disordered" evidence="1">
    <location>
        <begin position="139"/>
        <end position="159"/>
    </location>
</feature>
<dbReference type="InterPro" id="IPR035445">
    <property type="entry name" value="GYF-like_dom_sf"/>
</dbReference>
<feature type="compositionally biased region" description="Low complexity" evidence="1">
    <location>
        <begin position="236"/>
        <end position="260"/>
    </location>
</feature>
<evidence type="ECO:0000313" key="3">
    <source>
        <dbReference type="EMBL" id="KAG9392890.1"/>
    </source>
</evidence>
<feature type="domain" description="GYF" evidence="2">
    <location>
        <begin position="160"/>
        <end position="210"/>
    </location>
</feature>
<feature type="compositionally biased region" description="Polar residues" evidence="1">
    <location>
        <begin position="458"/>
        <end position="469"/>
    </location>
</feature>
<feature type="region of interest" description="Disordered" evidence="1">
    <location>
        <begin position="207"/>
        <end position="483"/>
    </location>
</feature>
<feature type="compositionally biased region" description="Basic and acidic residues" evidence="1">
    <location>
        <begin position="207"/>
        <end position="225"/>
    </location>
</feature>
<organism evidence="3 4">
    <name type="scientific">Carpediemonas membranifera</name>
    <dbReference type="NCBI Taxonomy" id="201153"/>
    <lineage>
        <taxon>Eukaryota</taxon>
        <taxon>Metamonada</taxon>
        <taxon>Carpediemonas-like organisms</taxon>
        <taxon>Carpediemonas</taxon>
    </lineage>
</organism>
<sequence length="521" mass="56827">MREDIVYSRDELVALFQEVSVPDVLAAKNELQLMITQQSQVPGAVVPLDGGLEKKMTQKQRKLTKKAPKPRLERKLLSRAPVRRTSITEQEQPAKPRANVHQLQPDDTEAVFEEDLWDLPTGNKIVELDQLLLDVNFGTHAKPEPKPESKPEPKMEDESAAMWEYKDPSNVVHGPYPTGQIKKWLPHFPATTPIRCVGDNAWGKLSDKFGKKEESKPEPTPEPKADPVPQPKPAQRKPAPATAPAQPAAPVKTPKPKLAPQAPPQAPQTLAPQPQPQQPMPQSPLRPDPRMAPADWQAPGRLGPMGPEMFPQGQMMPRMPYPGMQPVGPDGRPMVFPPYPGMMPMPVPNPTGSAPVTPGQQPAQPMPMPSPGRDGQPQWPQYMPREPGPRPAQPQAGGAPAPWLMPNRPAPRGLGEIMQQDVAQKQAAPAPQQHVPSGWGKPAAAPKPKTLRQIFEEQATQNRKTSARPTASAPLTPIRGGWASVPTAQSLGAIMSEQSDGGFGSPLQYRGVTKAKAQRKM</sequence>
<proteinExistence type="predicted"/>
<protein>
    <recommendedName>
        <fullName evidence="2">GYF domain-containing protein</fullName>
    </recommendedName>
</protein>
<dbReference type="Gene3D" id="3.30.1490.40">
    <property type="match status" value="1"/>
</dbReference>
<feature type="compositionally biased region" description="Pro residues" evidence="1">
    <location>
        <begin position="273"/>
        <end position="286"/>
    </location>
</feature>
<dbReference type="SUPFAM" id="SSF55277">
    <property type="entry name" value="GYF domain"/>
    <property type="match status" value="1"/>
</dbReference>
<dbReference type="EMBL" id="JAHDYR010000030">
    <property type="protein sequence ID" value="KAG9392890.1"/>
    <property type="molecule type" value="Genomic_DNA"/>
</dbReference>
<comment type="caution">
    <text evidence="3">The sequence shown here is derived from an EMBL/GenBank/DDBJ whole genome shotgun (WGS) entry which is preliminary data.</text>
</comment>
<keyword evidence="4" id="KW-1185">Reference proteome</keyword>
<gene>
    <name evidence="3" type="ORF">J8273_5702</name>
</gene>
<evidence type="ECO:0000256" key="1">
    <source>
        <dbReference type="SAM" id="MobiDB-lite"/>
    </source>
</evidence>